<dbReference type="InterPro" id="IPR037468">
    <property type="entry name" value="ARGOS/ARL/OSR1"/>
</dbReference>
<dbReference type="AlphaFoldDB" id="F2EHM7"/>
<dbReference type="EMBL" id="AK375654">
    <property type="protein sequence ID" value="BAK06849.1"/>
    <property type="molecule type" value="mRNA"/>
</dbReference>
<evidence type="ECO:0000313" key="15">
    <source>
        <dbReference type="EMBL" id="BAK06849.1"/>
    </source>
</evidence>
<evidence type="ECO:0000256" key="1">
    <source>
        <dbReference type="ARBA" id="ARBA00004123"/>
    </source>
</evidence>
<evidence type="ECO:0000256" key="10">
    <source>
        <dbReference type="ARBA" id="ARBA00022989"/>
    </source>
</evidence>
<keyword evidence="8 14" id="KW-0812">Transmembrane</keyword>
<feature type="transmembrane region" description="Helical" evidence="14">
    <location>
        <begin position="87"/>
        <end position="109"/>
    </location>
</feature>
<evidence type="ECO:0000256" key="6">
    <source>
        <dbReference type="ARBA" id="ARBA00022473"/>
    </source>
</evidence>
<evidence type="ECO:0000256" key="7">
    <source>
        <dbReference type="ARBA" id="ARBA00022490"/>
    </source>
</evidence>
<evidence type="ECO:0000256" key="11">
    <source>
        <dbReference type="ARBA" id="ARBA00023136"/>
    </source>
</evidence>
<evidence type="ECO:0000256" key="13">
    <source>
        <dbReference type="SAM" id="MobiDB-lite"/>
    </source>
</evidence>
<organism evidence="15">
    <name type="scientific">Hordeum vulgare subsp. vulgare</name>
    <name type="common">Domesticated barley</name>
    <dbReference type="NCBI Taxonomy" id="112509"/>
    <lineage>
        <taxon>Eukaryota</taxon>
        <taxon>Viridiplantae</taxon>
        <taxon>Streptophyta</taxon>
        <taxon>Embryophyta</taxon>
        <taxon>Tracheophyta</taxon>
        <taxon>Spermatophyta</taxon>
        <taxon>Magnoliopsida</taxon>
        <taxon>Liliopsida</taxon>
        <taxon>Poales</taxon>
        <taxon>Poaceae</taxon>
        <taxon>BOP clade</taxon>
        <taxon>Pooideae</taxon>
        <taxon>Triticodae</taxon>
        <taxon>Triticeae</taxon>
        <taxon>Hordeinae</taxon>
        <taxon>Hordeum</taxon>
    </lineage>
</organism>
<accession>F2EHM7</accession>
<dbReference type="GO" id="GO:0009725">
    <property type="term" value="P:response to hormone"/>
    <property type="evidence" value="ECO:0007669"/>
    <property type="project" value="UniProtKB-ARBA"/>
</dbReference>
<evidence type="ECO:0000256" key="14">
    <source>
        <dbReference type="SAM" id="Phobius"/>
    </source>
</evidence>
<comment type="similarity">
    <text evidence="5">Belongs to the plant organ size related (OSR) protein family.</text>
</comment>
<feature type="compositionally biased region" description="Low complexity" evidence="13">
    <location>
        <begin position="46"/>
        <end position="55"/>
    </location>
</feature>
<dbReference type="GO" id="GO:0005783">
    <property type="term" value="C:endoplasmic reticulum"/>
    <property type="evidence" value="ECO:0007669"/>
    <property type="project" value="UniProtKB-SubCell"/>
</dbReference>
<keyword evidence="11 14" id="KW-0472">Membrane</keyword>
<keyword evidence="9" id="KW-0256">Endoplasmic reticulum</keyword>
<dbReference type="GO" id="GO:0016020">
    <property type="term" value="C:membrane"/>
    <property type="evidence" value="ECO:0007669"/>
    <property type="project" value="UniProtKB-SubCell"/>
</dbReference>
<evidence type="ECO:0000256" key="12">
    <source>
        <dbReference type="ARBA" id="ARBA00023242"/>
    </source>
</evidence>
<evidence type="ECO:0000256" key="5">
    <source>
        <dbReference type="ARBA" id="ARBA00006891"/>
    </source>
</evidence>
<dbReference type="PANTHER" id="PTHR36023:SF1">
    <property type="entry name" value="PROTEIN AUXIN-REGULATED GENE INVOLVED IN ORGAN SIZE"/>
    <property type="match status" value="1"/>
</dbReference>
<name>F2EHM7_HORVV</name>
<keyword evidence="12" id="KW-0539">Nucleus</keyword>
<reference evidence="15" key="1">
    <citation type="journal article" date="2011" name="Plant Physiol.">
        <title>Comprehensive sequence analysis of 24,783 barley full-length cDNAs derived from 12 clone libraries.</title>
        <authorList>
            <person name="Matsumoto T."/>
            <person name="Tanaka T."/>
            <person name="Sakai H."/>
            <person name="Amano N."/>
            <person name="Kanamori H."/>
            <person name="Kurita K."/>
            <person name="Kikuta A."/>
            <person name="Kamiya K."/>
            <person name="Yamamoto M."/>
            <person name="Ikawa H."/>
            <person name="Fujii N."/>
            <person name="Hori K."/>
            <person name="Itoh T."/>
            <person name="Sato K."/>
        </authorList>
    </citation>
    <scope>NUCLEOTIDE SEQUENCE</scope>
    <source>
        <tissue evidence="15">Seed</tissue>
    </source>
</reference>
<dbReference type="PANTHER" id="PTHR36023">
    <property type="entry name" value="ARGOS-LIKE PROTEIN"/>
    <property type="match status" value="1"/>
</dbReference>
<feature type="non-terminal residue" evidence="15">
    <location>
        <position position="1"/>
    </location>
</feature>
<comment type="subcellular location">
    <subcellularLocation>
        <location evidence="4">Cytoplasm</location>
    </subcellularLocation>
    <subcellularLocation>
        <location evidence="3">Endoplasmic reticulum</location>
    </subcellularLocation>
    <subcellularLocation>
        <location evidence="2">Membrane</location>
        <topology evidence="2">Multi-pass membrane protein</topology>
    </subcellularLocation>
    <subcellularLocation>
        <location evidence="1">Nucleus</location>
    </subcellularLocation>
</comment>
<keyword evidence="7" id="KW-0963">Cytoplasm</keyword>
<protein>
    <submittedName>
        <fullName evidence="15">Predicted protein</fullName>
    </submittedName>
</protein>
<feature type="region of interest" description="Disordered" evidence="13">
    <location>
        <begin position="28"/>
        <end position="57"/>
    </location>
</feature>
<keyword evidence="10 14" id="KW-1133">Transmembrane helix</keyword>
<proteinExistence type="evidence at transcript level"/>
<evidence type="ECO:0000256" key="3">
    <source>
        <dbReference type="ARBA" id="ARBA00004240"/>
    </source>
</evidence>
<evidence type="ECO:0000256" key="9">
    <source>
        <dbReference type="ARBA" id="ARBA00022824"/>
    </source>
</evidence>
<evidence type="ECO:0000256" key="4">
    <source>
        <dbReference type="ARBA" id="ARBA00004496"/>
    </source>
</evidence>
<evidence type="ECO:0000256" key="2">
    <source>
        <dbReference type="ARBA" id="ARBA00004141"/>
    </source>
</evidence>
<keyword evidence="6" id="KW-0217">Developmental protein</keyword>
<sequence>LLMFLSARNESSESEDIQELISSSLKCNASTPADDMESGRGGAGAAGSTSSSPSAPMVLPFQQKAGYRREEDPGRCSCSDSFFGKYFTFLVLMFVTASLVILPLVLPPLPPPPSMLMLVPVAMLVMLLALAFMPTSGGRGATSPTAYL</sequence>
<dbReference type="GO" id="GO:0046622">
    <property type="term" value="P:positive regulation of organ growth"/>
    <property type="evidence" value="ECO:0007669"/>
    <property type="project" value="InterPro"/>
</dbReference>
<dbReference type="GO" id="GO:0005634">
    <property type="term" value="C:nucleus"/>
    <property type="evidence" value="ECO:0007669"/>
    <property type="project" value="UniProtKB-SubCell"/>
</dbReference>
<evidence type="ECO:0000256" key="8">
    <source>
        <dbReference type="ARBA" id="ARBA00022692"/>
    </source>
</evidence>
<feature type="transmembrane region" description="Helical" evidence="14">
    <location>
        <begin position="115"/>
        <end position="133"/>
    </location>
</feature>